<keyword evidence="2" id="KW-1185">Reference proteome</keyword>
<proteinExistence type="predicted"/>
<dbReference type="InterPro" id="IPR053139">
    <property type="entry name" value="Surface_bspA-like"/>
</dbReference>
<dbReference type="EMBL" id="KB207015">
    <property type="protein sequence ID" value="ELP86123.1"/>
    <property type="molecule type" value="Genomic_DNA"/>
</dbReference>
<name>A0A0A1U0Q6_ENTIV</name>
<dbReference type="PANTHER" id="PTHR45661:SF3">
    <property type="entry name" value="IG-LIKE DOMAIN-CONTAINING PROTEIN"/>
    <property type="match status" value="1"/>
</dbReference>
<dbReference type="InterPro" id="IPR032675">
    <property type="entry name" value="LRR_dom_sf"/>
</dbReference>
<dbReference type="AlphaFoldDB" id="A0A0A1U0Q6"/>
<organism evidence="1 2">
    <name type="scientific">Entamoeba invadens IP1</name>
    <dbReference type="NCBI Taxonomy" id="370355"/>
    <lineage>
        <taxon>Eukaryota</taxon>
        <taxon>Amoebozoa</taxon>
        <taxon>Evosea</taxon>
        <taxon>Archamoebae</taxon>
        <taxon>Mastigamoebida</taxon>
        <taxon>Entamoebidae</taxon>
        <taxon>Entamoeba</taxon>
    </lineage>
</organism>
<gene>
    <name evidence="1" type="ORF">EIN_327800</name>
</gene>
<dbReference type="OrthoDB" id="34643at2759"/>
<dbReference type="GeneID" id="14885178"/>
<sequence length="945" mass="109589">MSKQLEEFFLMNVVLYLDTFNTLTSFSCVNTKCVNVLKRMQINPLISDKFQCYTIKNPTNGFSCYISRIKKFFPNIKTLLLPSYQCLVPKISLSNLSYIKVKSLNEQSWTLIHKDDSEQFHKTNICFYNISNYTINKKSYFSLQNEIIKKMKTLVVYSKETATLFISKCELCESCEEISIYENDDLKEMWDILVQNKHVLWSLKNLTKIRVFSNDNLHMEKLLIFTEGAPTLVFCFYLNNEEFDMTNLEMYQKLCKCANVVIQTINNFSAFLDKANTSDYKVSFRNMKKSVEIDSTQIEKLTLFSSKYALFFDEVVINNTELFNIQHVDVSEIECKDVVIHNTSKENVIIKISKETDKVICDPTENVSLCCVENSDILIEQTFVTRYLDTWHDFDFFFDEATNEYDSDFLEEVANQMEIMSFGYYNSVTTKVLEVTETPKPIPKVVEFSRLKCLKLKWTTYFLNYNLECLEQLELASIGGYIKSYKQVDLSRFHLKDLHLDNCYYINFDLPSTLTGLTVSHSCSLQLTGTNKIHLKSLVLDHVEGISKKCDSAIKGKNIVVDYPICYKEKLDNTEEFNIDSYVDTFEYREVHIDIAFWNHDLLIKTTVWNELWNKQFNNITTSPHYVNRREYKEYKDNENSTCNAVFILDDRTFQGNAYFDFNRMGGICEIGDFCFKDHTIWTPTQLTLPNGLTKIGFGAFQNMTSISVIKLPETINSLPYKCFANLIALTEIATPNEYIEIDDFALWRCKNLTNYPKFVVSKHSCYIDKYLIKLCKLKNIKVPHVVDSIPDRCYAGCDTLESVEFDLSVSCMGMGAFVGCTNLSRINLNENVTLDKHLVFANLVSLCEIELPPTLQKIRNFMFKNCVRLESVKMHEGITKFGDSAFERCVVLKAIHIPKTVQKIGILCFKECYCLSEIHCSNTLKMLPTSLRRIENTVKVLLIL</sequence>
<evidence type="ECO:0000313" key="1">
    <source>
        <dbReference type="EMBL" id="ELP86123.1"/>
    </source>
</evidence>
<accession>A0A0A1U0Q6</accession>
<dbReference type="PANTHER" id="PTHR45661">
    <property type="entry name" value="SURFACE ANTIGEN"/>
    <property type="match status" value="1"/>
</dbReference>
<dbReference type="RefSeq" id="XP_004185469.1">
    <property type="nucleotide sequence ID" value="XM_004185421.1"/>
</dbReference>
<dbReference type="Gene3D" id="3.80.10.10">
    <property type="entry name" value="Ribonuclease Inhibitor"/>
    <property type="match status" value="2"/>
</dbReference>
<dbReference type="KEGG" id="eiv:EIN_327800"/>
<protein>
    <recommendedName>
        <fullName evidence="3">Leucine rich repeat containing protein BspA family protein</fullName>
    </recommendedName>
</protein>
<evidence type="ECO:0000313" key="2">
    <source>
        <dbReference type="Proteomes" id="UP000014680"/>
    </source>
</evidence>
<reference evidence="1 2" key="1">
    <citation type="submission" date="2012-10" db="EMBL/GenBank/DDBJ databases">
        <authorList>
            <person name="Zafar N."/>
            <person name="Inman J."/>
            <person name="Hall N."/>
            <person name="Lorenzi H."/>
            <person name="Caler E."/>
        </authorList>
    </citation>
    <scope>NUCLEOTIDE SEQUENCE [LARGE SCALE GENOMIC DNA]</scope>
    <source>
        <strain evidence="1 2">IP1</strain>
    </source>
</reference>
<dbReference type="SUPFAM" id="SSF52058">
    <property type="entry name" value="L domain-like"/>
    <property type="match status" value="1"/>
</dbReference>
<dbReference type="VEuPathDB" id="AmoebaDB:EIN_327800"/>
<dbReference type="Pfam" id="PF13306">
    <property type="entry name" value="LRR_5"/>
    <property type="match status" value="2"/>
</dbReference>
<dbReference type="InterPro" id="IPR026906">
    <property type="entry name" value="LRR_5"/>
</dbReference>
<dbReference type="Proteomes" id="UP000014680">
    <property type="component" value="Unassembled WGS sequence"/>
</dbReference>
<evidence type="ECO:0008006" key="3">
    <source>
        <dbReference type="Google" id="ProtNLM"/>
    </source>
</evidence>